<dbReference type="EMBL" id="QJNS01000422">
    <property type="protein sequence ID" value="RYO77881.1"/>
    <property type="molecule type" value="Genomic_DNA"/>
</dbReference>
<sequence>MTLWPSPRQETTPSQYPRRSRASWWSLCKGGAEILVPSCHIKNTAVAAVAKATTAAVIVSKIIFSGPVQSKLAVTSSGLSALAVGDGRATGSIVNSILVILALFVIGLHFYELSQKPASTEQAAAILCEVTNLTSYGSRISYAVAVNVKDLVTRQPVIIAMLACNLVSGGLQTAAASLVE</sequence>
<gene>
    <name evidence="2" type="ORF">DL762_008979</name>
</gene>
<reference evidence="2 3" key="1">
    <citation type="submission" date="2018-06" db="EMBL/GenBank/DDBJ databases">
        <title>Complete Genomes of Monosporascus.</title>
        <authorList>
            <person name="Robinson A.J."/>
            <person name="Natvig D.O."/>
        </authorList>
    </citation>
    <scope>NUCLEOTIDE SEQUENCE [LARGE SCALE GENOMIC DNA]</scope>
    <source>
        <strain evidence="2 3">CBS 609.92</strain>
    </source>
</reference>
<keyword evidence="1" id="KW-1133">Transmembrane helix</keyword>
<evidence type="ECO:0000313" key="2">
    <source>
        <dbReference type="EMBL" id="RYO77881.1"/>
    </source>
</evidence>
<evidence type="ECO:0000256" key="1">
    <source>
        <dbReference type="SAM" id="Phobius"/>
    </source>
</evidence>
<name>A0ABY0GUZ0_9PEZI</name>
<organism evidence="2 3">
    <name type="scientific">Monosporascus cannonballus</name>
    <dbReference type="NCBI Taxonomy" id="155416"/>
    <lineage>
        <taxon>Eukaryota</taxon>
        <taxon>Fungi</taxon>
        <taxon>Dikarya</taxon>
        <taxon>Ascomycota</taxon>
        <taxon>Pezizomycotina</taxon>
        <taxon>Sordariomycetes</taxon>
        <taxon>Xylariomycetidae</taxon>
        <taxon>Xylariales</taxon>
        <taxon>Xylariales incertae sedis</taxon>
        <taxon>Monosporascus</taxon>
    </lineage>
</organism>
<keyword evidence="3" id="KW-1185">Reference proteome</keyword>
<evidence type="ECO:0000313" key="3">
    <source>
        <dbReference type="Proteomes" id="UP000294003"/>
    </source>
</evidence>
<proteinExistence type="predicted"/>
<dbReference type="Proteomes" id="UP000294003">
    <property type="component" value="Unassembled WGS sequence"/>
</dbReference>
<keyword evidence="1" id="KW-0812">Transmembrane</keyword>
<accession>A0ABY0GUZ0</accession>
<keyword evidence="1" id="KW-0472">Membrane</keyword>
<protein>
    <submittedName>
        <fullName evidence="2">Uncharacterized protein</fullName>
    </submittedName>
</protein>
<feature type="transmembrane region" description="Helical" evidence="1">
    <location>
        <begin position="93"/>
        <end position="111"/>
    </location>
</feature>
<comment type="caution">
    <text evidence="2">The sequence shown here is derived from an EMBL/GenBank/DDBJ whole genome shotgun (WGS) entry which is preliminary data.</text>
</comment>